<comment type="caution">
    <text evidence="2">The sequence shown here is derived from an EMBL/GenBank/DDBJ whole genome shotgun (WGS) entry which is preliminary data.</text>
</comment>
<dbReference type="AlphaFoldDB" id="A0A5J4QXQ1"/>
<feature type="non-terminal residue" evidence="2">
    <location>
        <position position="53"/>
    </location>
</feature>
<reference evidence="2" key="1">
    <citation type="submission" date="2019-03" db="EMBL/GenBank/DDBJ databases">
        <title>Single cell metagenomics reveals metabolic interactions within the superorganism composed of flagellate Streblomastix strix and complex community of Bacteroidetes bacteria on its surface.</title>
        <authorList>
            <person name="Treitli S.C."/>
            <person name="Kolisko M."/>
            <person name="Husnik F."/>
            <person name="Keeling P."/>
            <person name="Hampl V."/>
        </authorList>
    </citation>
    <scope>NUCLEOTIDE SEQUENCE</scope>
    <source>
        <strain evidence="2">STM</strain>
    </source>
</reference>
<keyword evidence="1" id="KW-1133">Transmembrane helix</keyword>
<evidence type="ECO:0000256" key="1">
    <source>
        <dbReference type="SAM" id="Phobius"/>
    </source>
</evidence>
<dbReference type="EMBL" id="SNRY01002352">
    <property type="protein sequence ID" value="KAA6325481.1"/>
    <property type="molecule type" value="Genomic_DNA"/>
</dbReference>
<gene>
    <name evidence="2" type="ORF">EZS27_025313</name>
</gene>
<keyword evidence="1" id="KW-0472">Membrane</keyword>
<feature type="transmembrane region" description="Helical" evidence="1">
    <location>
        <begin position="6"/>
        <end position="22"/>
    </location>
</feature>
<sequence length="53" mass="6395">MHYIIIIVIIAIIVIIQIRFFFNTLKKLEIFQTIFPERHTLYTLCKDEDILSI</sequence>
<keyword evidence="1" id="KW-0812">Transmembrane</keyword>
<accession>A0A5J4QXQ1</accession>
<proteinExistence type="predicted"/>
<name>A0A5J4QXQ1_9ZZZZ</name>
<protein>
    <submittedName>
        <fullName evidence="2">Uncharacterized protein</fullName>
    </submittedName>
</protein>
<organism evidence="2">
    <name type="scientific">termite gut metagenome</name>
    <dbReference type="NCBI Taxonomy" id="433724"/>
    <lineage>
        <taxon>unclassified sequences</taxon>
        <taxon>metagenomes</taxon>
        <taxon>organismal metagenomes</taxon>
    </lineage>
</organism>
<evidence type="ECO:0000313" key="2">
    <source>
        <dbReference type="EMBL" id="KAA6325481.1"/>
    </source>
</evidence>